<gene>
    <name evidence="7" type="ORF">EJ04DRAFT_516165</name>
</gene>
<name>A0A9P4UWB2_9PLEO</name>
<dbReference type="SUPFAM" id="SSF57884">
    <property type="entry name" value="Ada DNA repair protein, N-terminal domain (N-Ada 10)"/>
    <property type="match status" value="1"/>
</dbReference>
<evidence type="ECO:0000256" key="4">
    <source>
        <dbReference type="ARBA" id="ARBA00023159"/>
    </source>
</evidence>
<dbReference type="OrthoDB" id="2447880at2759"/>
<accession>A0A9P4UWB2</accession>
<evidence type="ECO:0000256" key="1">
    <source>
        <dbReference type="ARBA" id="ARBA00001947"/>
    </source>
</evidence>
<keyword evidence="8" id="KW-1185">Reference proteome</keyword>
<comment type="caution">
    <text evidence="7">The sequence shown here is derived from an EMBL/GenBank/DDBJ whole genome shotgun (WGS) entry which is preliminary data.</text>
</comment>
<dbReference type="GO" id="GO:0003700">
    <property type="term" value="F:DNA-binding transcription factor activity"/>
    <property type="evidence" value="ECO:0007669"/>
    <property type="project" value="InterPro"/>
</dbReference>
<dbReference type="InterPro" id="IPR009057">
    <property type="entry name" value="Homeodomain-like_sf"/>
</dbReference>
<dbReference type="EMBL" id="ML996255">
    <property type="protein sequence ID" value="KAF2729119.1"/>
    <property type="molecule type" value="Genomic_DNA"/>
</dbReference>
<evidence type="ECO:0000256" key="3">
    <source>
        <dbReference type="ARBA" id="ARBA00023015"/>
    </source>
</evidence>
<dbReference type="PROSITE" id="PS01124">
    <property type="entry name" value="HTH_ARAC_FAMILY_2"/>
    <property type="match status" value="1"/>
</dbReference>
<dbReference type="InterPro" id="IPR004026">
    <property type="entry name" value="Ada_DNA_repair_Zn-bd"/>
</dbReference>
<dbReference type="AlphaFoldDB" id="A0A9P4UWB2"/>
<dbReference type="GO" id="GO:0032259">
    <property type="term" value="P:methylation"/>
    <property type="evidence" value="ECO:0007669"/>
    <property type="project" value="UniProtKB-KW"/>
</dbReference>
<dbReference type="GO" id="GO:0008168">
    <property type="term" value="F:methyltransferase activity"/>
    <property type="evidence" value="ECO:0007669"/>
    <property type="project" value="UniProtKB-KW"/>
</dbReference>
<dbReference type="Pfam" id="PF02805">
    <property type="entry name" value="Ada_Zn_binding"/>
    <property type="match status" value="1"/>
</dbReference>
<keyword evidence="3" id="KW-0805">Transcription regulation</keyword>
<keyword evidence="2" id="KW-0808">Transferase</keyword>
<dbReference type="Gene3D" id="1.10.10.60">
    <property type="entry name" value="Homeodomain-like"/>
    <property type="match status" value="1"/>
</dbReference>
<dbReference type="Proteomes" id="UP000799444">
    <property type="component" value="Unassembled WGS sequence"/>
</dbReference>
<dbReference type="InterPro" id="IPR018060">
    <property type="entry name" value="HTH_AraC"/>
</dbReference>
<keyword evidence="2" id="KW-0489">Methyltransferase</keyword>
<protein>
    <recommendedName>
        <fullName evidence="6">HTH araC/xylS-type domain-containing protein</fullName>
    </recommendedName>
</protein>
<evidence type="ECO:0000259" key="6">
    <source>
        <dbReference type="PROSITE" id="PS01124"/>
    </source>
</evidence>
<evidence type="ECO:0000313" key="8">
    <source>
        <dbReference type="Proteomes" id="UP000799444"/>
    </source>
</evidence>
<organism evidence="7 8">
    <name type="scientific">Polyplosphaeria fusca</name>
    <dbReference type="NCBI Taxonomy" id="682080"/>
    <lineage>
        <taxon>Eukaryota</taxon>
        <taxon>Fungi</taxon>
        <taxon>Dikarya</taxon>
        <taxon>Ascomycota</taxon>
        <taxon>Pezizomycotina</taxon>
        <taxon>Dothideomycetes</taxon>
        <taxon>Pleosporomycetidae</taxon>
        <taxon>Pleosporales</taxon>
        <taxon>Tetraplosphaeriaceae</taxon>
        <taxon>Polyplosphaeria</taxon>
    </lineage>
</organism>
<reference evidence="7" key="1">
    <citation type="journal article" date="2020" name="Stud. Mycol.">
        <title>101 Dothideomycetes genomes: a test case for predicting lifestyles and emergence of pathogens.</title>
        <authorList>
            <person name="Haridas S."/>
            <person name="Albert R."/>
            <person name="Binder M."/>
            <person name="Bloem J."/>
            <person name="Labutti K."/>
            <person name="Salamov A."/>
            <person name="Andreopoulos B."/>
            <person name="Baker S."/>
            <person name="Barry K."/>
            <person name="Bills G."/>
            <person name="Bluhm B."/>
            <person name="Cannon C."/>
            <person name="Castanera R."/>
            <person name="Culley D."/>
            <person name="Daum C."/>
            <person name="Ezra D."/>
            <person name="Gonzalez J."/>
            <person name="Henrissat B."/>
            <person name="Kuo A."/>
            <person name="Liang C."/>
            <person name="Lipzen A."/>
            <person name="Lutzoni F."/>
            <person name="Magnuson J."/>
            <person name="Mondo S."/>
            <person name="Nolan M."/>
            <person name="Ohm R."/>
            <person name="Pangilinan J."/>
            <person name="Park H.-J."/>
            <person name="Ramirez L."/>
            <person name="Alfaro M."/>
            <person name="Sun H."/>
            <person name="Tritt A."/>
            <person name="Yoshinaga Y."/>
            <person name="Zwiers L.-H."/>
            <person name="Turgeon B."/>
            <person name="Goodwin S."/>
            <person name="Spatafora J."/>
            <person name="Crous P."/>
            <person name="Grigoriev I."/>
        </authorList>
    </citation>
    <scope>NUCLEOTIDE SEQUENCE</scope>
    <source>
        <strain evidence="7">CBS 125425</strain>
    </source>
</reference>
<feature type="domain" description="HTH araC/xylS-type" evidence="6">
    <location>
        <begin position="85"/>
        <end position="134"/>
    </location>
</feature>
<evidence type="ECO:0000256" key="5">
    <source>
        <dbReference type="ARBA" id="ARBA00023163"/>
    </source>
</evidence>
<keyword evidence="5" id="KW-0804">Transcription</keyword>
<evidence type="ECO:0000313" key="7">
    <source>
        <dbReference type="EMBL" id="KAF2729119.1"/>
    </source>
</evidence>
<dbReference type="GO" id="GO:0008270">
    <property type="term" value="F:zinc ion binding"/>
    <property type="evidence" value="ECO:0007669"/>
    <property type="project" value="InterPro"/>
</dbReference>
<keyword evidence="4" id="KW-0010">Activator</keyword>
<dbReference type="InterPro" id="IPR035451">
    <property type="entry name" value="Ada-like_dom_sf"/>
</dbReference>
<proteinExistence type="predicted"/>
<sequence length="298" mass="33107">MSFATDAARWRALTVRDATANGQFVYSVKSTSIYCRPTCPARLARRANVGFFKTPAEAEAAGFRPCKRCRPSTEHLTDPQEQAVAKACTLIEERMSGDDPKSFKLQDLAKSVGLTPRYFHKIFKDKTGLTPNEYAKSKMHIQQRASPSTSATTSSVAEETLADTPFELFNLDGFDFNNFDFNIDPGLPFNETIAIDNADQLLPTTAMLDINVNISTAPVACGYRSDFLESNIKFEEQHQLSRPLGISTMYQAEPELWGTMKKKTASLDDLDTVLTMVDNTPLSSALPYLYLDLAPFLI</sequence>
<dbReference type="GO" id="GO:0043565">
    <property type="term" value="F:sequence-specific DNA binding"/>
    <property type="evidence" value="ECO:0007669"/>
    <property type="project" value="InterPro"/>
</dbReference>
<evidence type="ECO:0000256" key="2">
    <source>
        <dbReference type="ARBA" id="ARBA00022603"/>
    </source>
</evidence>
<comment type="cofactor">
    <cofactor evidence="1">
        <name>Zn(2+)</name>
        <dbReference type="ChEBI" id="CHEBI:29105"/>
    </cofactor>
</comment>
<dbReference type="SUPFAM" id="SSF46689">
    <property type="entry name" value="Homeodomain-like"/>
    <property type="match status" value="1"/>
</dbReference>
<dbReference type="GO" id="GO:0006281">
    <property type="term" value="P:DNA repair"/>
    <property type="evidence" value="ECO:0007669"/>
    <property type="project" value="InterPro"/>
</dbReference>
<dbReference type="Gene3D" id="3.40.10.10">
    <property type="entry name" value="DNA Methylphosphotriester Repair Domain"/>
    <property type="match status" value="1"/>
</dbReference>